<comment type="caution">
    <text evidence="1">The sequence shown here is derived from an EMBL/GenBank/DDBJ whole genome shotgun (WGS) entry which is preliminary data.</text>
</comment>
<sequence length="90" mass="9867">MLTVLILKFFPSAKHGSVRLALKSSSDCDFDLLLMFSPICSLPGIGTKGSDEVLTADNFLGEFFCTSRVGWRVSKPSLDLSGLSVFFWLT</sequence>
<keyword evidence="2" id="KW-1185">Reference proteome</keyword>
<dbReference type="EMBL" id="JAIWYP010000012">
    <property type="protein sequence ID" value="KAH3728428.1"/>
    <property type="molecule type" value="Genomic_DNA"/>
</dbReference>
<reference evidence="1" key="1">
    <citation type="journal article" date="2019" name="bioRxiv">
        <title>The Genome of the Zebra Mussel, Dreissena polymorpha: A Resource for Invasive Species Research.</title>
        <authorList>
            <person name="McCartney M.A."/>
            <person name="Auch B."/>
            <person name="Kono T."/>
            <person name="Mallez S."/>
            <person name="Zhang Y."/>
            <person name="Obille A."/>
            <person name="Becker A."/>
            <person name="Abrahante J.E."/>
            <person name="Garbe J."/>
            <person name="Badalamenti J.P."/>
            <person name="Herman A."/>
            <person name="Mangelson H."/>
            <person name="Liachko I."/>
            <person name="Sullivan S."/>
            <person name="Sone E.D."/>
            <person name="Koren S."/>
            <person name="Silverstein K.A.T."/>
            <person name="Beckman K.B."/>
            <person name="Gohl D.M."/>
        </authorList>
    </citation>
    <scope>NUCLEOTIDE SEQUENCE</scope>
    <source>
        <strain evidence="1">Duluth1</strain>
        <tissue evidence="1">Whole animal</tissue>
    </source>
</reference>
<protein>
    <submittedName>
        <fullName evidence="1">Uncharacterized protein</fullName>
    </submittedName>
</protein>
<accession>A0A9D4HT15</accession>
<reference evidence="1" key="2">
    <citation type="submission" date="2020-11" db="EMBL/GenBank/DDBJ databases">
        <authorList>
            <person name="McCartney M.A."/>
            <person name="Auch B."/>
            <person name="Kono T."/>
            <person name="Mallez S."/>
            <person name="Becker A."/>
            <person name="Gohl D.M."/>
            <person name="Silverstein K.A.T."/>
            <person name="Koren S."/>
            <person name="Bechman K.B."/>
            <person name="Herman A."/>
            <person name="Abrahante J.E."/>
            <person name="Garbe J."/>
        </authorList>
    </citation>
    <scope>NUCLEOTIDE SEQUENCE</scope>
    <source>
        <strain evidence="1">Duluth1</strain>
        <tissue evidence="1">Whole animal</tissue>
    </source>
</reference>
<dbReference type="AlphaFoldDB" id="A0A9D4HT15"/>
<gene>
    <name evidence="1" type="ORF">DPMN_054384</name>
</gene>
<evidence type="ECO:0000313" key="2">
    <source>
        <dbReference type="Proteomes" id="UP000828390"/>
    </source>
</evidence>
<evidence type="ECO:0000313" key="1">
    <source>
        <dbReference type="EMBL" id="KAH3728428.1"/>
    </source>
</evidence>
<organism evidence="1 2">
    <name type="scientific">Dreissena polymorpha</name>
    <name type="common">Zebra mussel</name>
    <name type="synonym">Mytilus polymorpha</name>
    <dbReference type="NCBI Taxonomy" id="45954"/>
    <lineage>
        <taxon>Eukaryota</taxon>
        <taxon>Metazoa</taxon>
        <taxon>Spiralia</taxon>
        <taxon>Lophotrochozoa</taxon>
        <taxon>Mollusca</taxon>
        <taxon>Bivalvia</taxon>
        <taxon>Autobranchia</taxon>
        <taxon>Heteroconchia</taxon>
        <taxon>Euheterodonta</taxon>
        <taxon>Imparidentia</taxon>
        <taxon>Neoheterodontei</taxon>
        <taxon>Myida</taxon>
        <taxon>Dreissenoidea</taxon>
        <taxon>Dreissenidae</taxon>
        <taxon>Dreissena</taxon>
    </lineage>
</organism>
<dbReference type="Proteomes" id="UP000828390">
    <property type="component" value="Unassembled WGS sequence"/>
</dbReference>
<name>A0A9D4HT15_DREPO</name>
<proteinExistence type="predicted"/>